<dbReference type="InterPro" id="IPR050930">
    <property type="entry name" value="MFS_Vesicular_Transporter"/>
</dbReference>
<dbReference type="Proteomes" id="UP000317257">
    <property type="component" value="Unassembled WGS sequence"/>
</dbReference>
<dbReference type="PROSITE" id="PS50850">
    <property type="entry name" value="MFS"/>
    <property type="match status" value="1"/>
</dbReference>
<keyword evidence="4 6" id="KW-1133">Transmembrane helix</keyword>
<dbReference type="SUPFAM" id="SSF103473">
    <property type="entry name" value="MFS general substrate transporter"/>
    <property type="match status" value="1"/>
</dbReference>
<proteinExistence type="predicted"/>
<evidence type="ECO:0000313" key="9">
    <source>
        <dbReference type="Proteomes" id="UP000317257"/>
    </source>
</evidence>
<feature type="transmembrane region" description="Helical" evidence="6">
    <location>
        <begin position="423"/>
        <end position="445"/>
    </location>
</feature>
<feature type="transmembrane region" description="Helical" evidence="6">
    <location>
        <begin position="176"/>
        <end position="197"/>
    </location>
</feature>
<organism evidence="8 9">
    <name type="scientific">Metarhizium rileyi (strain RCEF 4871)</name>
    <name type="common">Nomuraea rileyi</name>
    <dbReference type="NCBI Taxonomy" id="1649241"/>
    <lineage>
        <taxon>Eukaryota</taxon>
        <taxon>Fungi</taxon>
        <taxon>Dikarya</taxon>
        <taxon>Ascomycota</taxon>
        <taxon>Pezizomycotina</taxon>
        <taxon>Sordariomycetes</taxon>
        <taxon>Hypocreomycetidae</taxon>
        <taxon>Hypocreales</taxon>
        <taxon>Clavicipitaceae</taxon>
        <taxon>Metarhizium</taxon>
    </lineage>
</organism>
<evidence type="ECO:0000256" key="3">
    <source>
        <dbReference type="ARBA" id="ARBA00022692"/>
    </source>
</evidence>
<evidence type="ECO:0000256" key="1">
    <source>
        <dbReference type="ARBA" id="ARBA00004141"/>
    </source>
</evidence>
<evidence type="ECO:0000256" key="4">
    <source>
        <dbReference type="ARBA" id="ARBA00022989"/>
    </source>
</evidence>
<dbReference type="AlphaFoldDB" id="A0A5C6FZ03"/>
<dbReference type="EMBL" id="SBHS01000055">
    <property type="protein sequence ID" value="TWU70995.1"/>
    <property type="molecule type" value="Genomic_DNA"/>
</dbReference>
<name>A0A5C6FZ03_METRR</name>
<feature type="transmembrane region" description="Helical" evidence="6">
    <location>
        <begin position="148"/>
        <end position="170"/>
    </location>
</feature>
<reference evidence="9" key="1">
    <citation type="submission" date="2018-12" db="EMBL/GenBank/DDBJ databases">
        <title>The complete genome of Metarhizium rileyi, a key fungal pathogen of Lepidoptera.</title>
        <authorList>
            <person name="Binneck E."/>
            <person name="Lastra C.C.L."/>
            <person name="Sosa-Gomez D.R."/>
        </authorList>
    </citation>
    <scope>NUCLEOTIDE SEQUENCE [LARGE SCALE GENOMIC DNA]</scope>
    <source>
        <strain evidence="9">Cep018-CH2</strain>
    </source>
</reference>
<feature type="transmembrane region" description="Helical" evidence="6">
    <location>
        <begin position="340"/>
        <end position="362"/>
    </location>
</feature>
<feature type="transmembrane region" description="Helical" evidence="6">
    <location>
        <begin position="90"/>
        <end position="113"/>
    </location>
</feature>
<dbReference type="Pfam" id="PF07690">
    <property type="entry name" value="MFS_1"/>
    <property type="match status" value="2"/>
</dbReference>
<dbReference type="CDD" id="cd17325">
    <property type="entry name" value="MFS_MdtG_SLC18_like"/>
    <property type="match status" value="1"/>
</dbReference>
<feature type="domain" description="Major facilitator superfamily (MFS) profile" evidence="7">
    <location>
        <begin position="19"/>
        <end position="477"/>
    </location>
</feature>
<dbReference type="PANTHER" id="PTHR23506:SF37">
    <property type="entry name" value="MAJOR FACILITATOR SUPERFAMILY (MFS) PROFILE DOMAIN-CONTAINING PROTEIN"/>
    <property type="match status" value="1"/>
</dbReference>
<comment type="caution">
    <text evidence="8">The sequence shown here is derived from an EMBL/GenBank/DDBJ whole genome shotgun (WGS) entry which is preliminary data.</text>
</comment>
<dbReference type="Gene3D" id="1.20.1250.20">
    <property type="entry name" value="MFS general substrate transporter like domains"/>
    <property type="match status" value="2"/>
</dbReference>
<feature type="transmembrane region" description="Helical" evidence="6">
    <location>
        <begin position="18"/>
        <end position="44"/>
    </location>
</feature>
<evidence type="ECO:0000313" key="8">
    <source>
        <dbReference type="EMBL" id="TWU70995.1"/>
    </source>
</evidence>
<evidence type="ECO:0000256" key="2">
    <source>
        <dbReference type="ARBA" id="ARBA00022448"/>
    </source>
</evidence>
<dbReference type="InterPro" id="IPR036259">
    <property type="entry name" value="MFS_trans_sf"/>
</dbReference>
<feature type="transmembrane region" description="Helical" evidence="6">
    <location>
        <begin position="374"/>
        <end position="397"/>
    </location>
</feature>
<evidence type="ECO:0000256" key="5">
    <source>
        <dbReference type="ARBA" id="ARBA00023136"/>
    </source>
</evidence>
<protein>
    <recommendedName>
        <fullName evidence="7">Major facilitator superfamily (MFS) profile domain-containing protein</fullName>
    </recommendedName>
</protein>
<feature type="transmembrane region" description="Helical" evidence="6">
    <location>
        <begin position="308"/>
        <end position="328"/>
    </location>
</feature>
<comment type="subcellular location">
    <subcellularLocation>
        <location evidence="1">Membrane</location>
        <topology evidence="1">Multi-pass membrane protein</topology>
    </subcellularLocation>
</comment>
<dbReference type="InterPro" id="IPR020846">
    <property type="entry name" value="MFS_dom"/>
</dbReference>
<keyword evidence="3 6" id="KW-0812">Transmembrane</keyword>
<feature type="transmembrane region" description="Helical" evidence="6">
    <location>
        <begin position="451"/>
        <end position="473"/>
    </location>
</feature>
<dbReference type="GO" id="GO:0016020">
    <property type="term" value="C:membrane"/>
    <property type="evidence" value="ECO:0007669"/>
    <property type="project" value="UniProtKB-SubCell"/>
</dbReference>
<keyword evidence="2" id="KW-0813">Transport</keyword>
<keyword evidence="5 6" id="KW-0472">Membrane</keyword>
<feature type="transmembrane region" description="Helical" evidence="6">
    <location>
        <begin position="56"/>
        <end position="78"/>
    </location>
</feature>
<dbReference type="InterPro" id="IPR011701">
    <property type="entry name" value="MFS"/>
</dbReference>
<sequence length="482" mass="51653">MPDNHGPWGVRWRAKPSFILTTVAMGLFTDLVLYGILLPALPFIMRNRFNIPSAEIQHYTSAFLATYAGASVFFSVPAGWAASKLGSRQLFLGGLMFLFVATAIFAFSTSLVLLVVSRLLQGISTAVVWTAGLDMVQDTVEPSQVGETIGTIFATISVGELAAPVLGGVLYERGGISAVFAVSAVLLAIDLALRALVIDKKTAVKYESPRLIRFPVERNMSDDHVASAPTVMEAQESVHEGTRLLPQVDDDGDHYKIDRELGSIVRAIPLLYCFREPRLHLAMLLSFVQALFIGTFDATVPTVAESLFHFSSLQVGLVFIALMLPYFALGRLSGQAIDRFGTKAAATSGYAFLVPCLMLLGLPEKNLVPKEANVALFCTILALNGIGLAVVTSPGYVEAIDVTTKYQVANPGHFGENGPYAQLFGFSSLYFFTGLAVGPLLGGFLRANFGNAVMGAVYAAISGVTAIVSFLFVGMRRGVDQG</sequence>
<gene>
    <name evidence="8" type="ORF">ED733_001111</name>
</gene>
<dbReference type="GO" id="GO:0022857">
    <property type="term" value="F:transmembrane transporter activity"/>
    <property type="evidence" value="ECO:0007669"/>
    <property type="project" value="InterPro"/>
</dbReference>
<evidence type="ECO:0000259" key="7">
    <source>
        <dbReference type="PROSITE" id="PS50850"/>
    </source>
</evidence>
<dbReference type="PANTHER" id="PTHR23506">
    <property type="entry name" value="GH10249P"/>
    <property type="match status" value="1"/>
</dbReference>
<evidence type="ECO:0000256" key="6">
    <source>
        <dbReference type="SAM" id="Phobius"/>
    </source>
</evidence>
<accession>A0A5C6FZ03</accession>